<dbReference type="GO" id="GO:0008270">
    <property type="term" value="F:zinc ion binding"/>
    <property type="evidence" value="ECO:0007669"/>
    <property type="project" value="UniProtKB-UniRule"/>
</dbReference>
<dbReference type="PROSITE" id="PS00705">
    <property type="entry name" value="PROK_CO2_ANHYDRASE_2"/>
    <property type="match status" value="1"/>
</dbReference>
<keyword evidence="4 9" id="KW-0479">Metal-binding</keyword>
<reference evidence="11" key="1">
    <citation type="submission" date="2021-01" db="EMBL/GenBank/DDBJ databases">
        <authorList>
            <person name="Corre E."/>
            <person name="Pelletier E."/>
            <person name="Niang G."/>
            <person name="Scheremetjew M."/>
            <person name="Finn R."/>
            <person name="Kale V."/>
            <person name="Holt S."/>
            <person name="Cochrane G."/>
            <person name="Meng A."/>
            <person name="Brown T."/>
            <person name="Cohen L."/>
        </authorList>
    </citation>
    <scope>NUCLEOTIDE SEQUENCE</scope>
    <source>
        <strain evidence="11">CCMP3124</strain>
    </source>
</reference>
<keyword evidence="5 9" id="KW-0862">Zinc</keyword>
<evidence type="ECO:0000256" key="7">
    <source>
        <dbReference type="ARBA" id="ARBA00031969"/>
    </source>
</evidence>
<dbReference type="InterPro" id="IPR015892">
    <property type="entry name" value="Carbonic_anhydrase_CS"/>
</dbReference>
<dbReference type="SMART" id="SM00947">
    <property type="entry name" value="Pro_CA"/>
    <property type="match status" value="1"/>
</dbReference>
<evidence type="ECO:0000256" key="1">
    <source>
        <dbReference type="ARBA" id="ARBA00006217"/>
    </source>
</evidence>
<comment type="similarity">
    <text evidence="1 10">Belongs to the beta-class carbonic anhydrase family.</text>
</comment>
<evidence type="ECO:0000313" key="11">
    <source>
        <dbReference type="EMBL" id="CAD9239217.1"/>
    </source>
</evidence>
<accession>A0A7S1TMG6</accession>
<evidence type="ECO:0000256" key="9">
    <source>
        <dbReference type="PIRSR" id="PIRSR601765-1"/>
    </source>
</evidence>
<feature type="binding site" evidence="9">
    <location>
        <position position="57"/>
    </location>
    <ligand>
        <name>Zn(2+)</name>
        <dbReference type="ChEBI" id="CHEBI:29105"/>
    </ligand>
</feature>
<dbReference type="PROSITE" id="PS00704">
    <property type="entry name" value="PROK_CO2_ANHYDRASE_1"/>
    <property type="match status" value="1"/>
</dbReference>
<protein>
    <recommendedName>
        <fullName evidence="3 10">Carbonic anhydrase</fullName>
        <ecNumber evidence="2 10">4.2.1.1</ecNumber>
    </recommendedName>
    <alternativeName>
        <fullName evidence="7 10">Carbonate dehydratase</fullName>
    </alternativeName>
</protein>
<proteinExistence type="inferred from homology"/>
<sequence length="225" mass="25816">MGEVFIDTGNFLTDPRVEKHLAANRRWRERMLAQDPLFFEKLAHTQRPEILWIGCADSRVPANEIINLPPGEVFVHRNIANCVVHSDMNVLSVMEYAIRYLKVKRIILCGHYGCGGVKASMSDLRYGVIDNWLRHLRDVRRLHHTELDAIKDENARFRRMCELNVEEQVKNVCATTIVQEAWNDGQELSVHGWVYDVADGILHDLGIVVSDDNAVPVLYRTKTKA</sequence>
<dbReference type="PANTHER" id="PTHR11002:SF76">
    <property type="entry name" value="CARBONIC ANHYDRASE"/>
    <property type="match status" value="1"/>
</dbReference>
<dbReference type="Pfam" id="PF00484">
    <property type="entry name" value="Pro_CA"/>
    <property type="match status" value="1"/>
</dbReference>
<evidence type="ECO:0000256" key="8">
    <source>
        <dbReference type="ARBA" id="ARBA00048348"/>
    </source>
</evidence>
<evidence type="ECO:0000256" key="6">
    <source>
        <dbReference type="ARBA" id="ARBA00023239"/>
    </source>
</evidence>
<evidence type="ECO:0000256" key="3">
    <source>
        <dbReference type="ARBA" id="ARBA00014628"/>
    </source>
</evidence>
<dbReference type="GO" id="GO:0004089">
    <property type="term" value="F:carbonate dehydratase activity"/>
    <property type="evidence" value="ECO:0007669"/>
    <property type="project" value="UniProtKB-UniRule"/>
</dbReference>
<gene>
    <name evidence="11" type="ORF">EAUS1353_LOCUS953</name>
</gene>
<dbReference type="EMBL" id="HBGI01001479">
    <property type="protein sequence ID" value="CAD9239217.1"/>
    <property type="molecule type" value="Transcribed_RNA"/>
</dbReference>
<dbReference type="FunFam" id="3.40.1050.10:FF:000001">
    <property type="entry name" value="Carbonic anhydrase"/>
    <property type="match status" value="1"/>
</dbReference>
<feature type="binding site" evidence="9">
    <location>
        <position position="55"/>
    </location>
    <ligand>
        <name>Zn(2+)</name>
        <dbReference type="ChEBI" id="CHEBI:29105"/>
    </ligand>
</feature>
<evidence type="ECO:0000256" key="10">
    <source>
        <dbReference type="RuleBase" id="RU003956"/>
    </source>
</evidence>
<comment type="function">
    <text evidence="10">Reversible hydration of carbon dioxide.</text>
</comment>
<dbReference type="SUPFAM" id="SSF53056">
    <property type="entry name" value="beta-carbonic anhydrase, cab"/>
    <property type="match status" value="1"/>
</dbReference>
<dbReference type="InterPro" id="IPR001765">
    <property type="entry name" value="Carbonic_anhydrase"/>
</dbReference>
<feature type="binding site" evidence="9">
    <location>
        <position position="114"/>
    </location>
    <ligand>
        <name>Zn(2+)</name>
        <dbReference type="ChEBI" id="CHEBI:29105"/>
    </ligand>
</feature>
<evidence type="ECO:0000256" key="4">
    <source>
        <dbReference type="ARBA" id="ARBA00022723"/>
    </source>
</evidence>
<dbReference type="AlphaFoldDB" id="A0A7S1TMG6"/>
<dbReference type="InterPro" id="IPR036874">
    <property type="entry name" value="Carbonic_anhydrase_sf"/>
</dbReference>
<evidence type="ECO:0000256" key="2">
    <source>
        <dbReference type="ARBA" id="ARBA00012925"/>
    </source>
</evidence>
<keyword evidence="6 10" id="KW-0456">Lyase</keyword>
<organism evidence="11">
    <name type="scientific">Erythrolobus australicus</name>
    <dbReference type="NCBI Taxonomy" id="1077150"/>
    <lineage>
        <taxon>Eukaryota</taxon>
        <taxon>Rhodophyta</taxon>
        <taxon>Bangiophyceae</taxon>
        <taxon>Porphyridiales</taxon>
        <taxon>Porphyridiaceae</taxon>
        <taxon>Erythrolobus</taxon>
    </lineage>
</organism>
<dbReference type="PANTHER" id="PTHR11002">
    <property type="entry name" value="CARBONIC ANHYDRASE"/>
    <property type="match status" value="1"/>
</dbReference>
<dbReference type="Gene3D" id="3.40.1050.10">
    <property type="entry name" value="Carbonic anhydrase"/>
    <property type="match status" value="1"/>
</dbReference>
<comment type="cofactor">
    <cofactor evidence="9">
        <name>Zn(2+)</name>
        <dbReference type="ChEBI" id="CHEBI:29105"/>
    </cofactor>
    <text evidence="9">Binds 1 zinc ion per subunit.</text>
</comment>
<feature type="binding site" evidence="9">
    <location>
        <position position="111"/>
    </location>
    <ligand>
        <name>Zn(2+)</name>
        <dbReference type="ChEBI" id="CHEBI:29105"/>
    </ligand>
</feature>
<dbReference type="EC" id="4.2.1.1" evidence="2 10"/>
<name>A0A7S1TMG6_9RHOD</name>
<comment type="catalytic activity">
    <reaction evidence="8 10">
        <text>hydrogencarbonate + H(+) = CO2 + H2O</text>
        <dbReference type="Rhea" id="RHEA:10748"/>
        <dbReference type="ChEBI" id="CHEBI:15377"/>
        <dbReference type="ChEBI" id="CHEBI:15378"/>
        <dbReference type="ChEBI" id="CHEBI:16526"/>
        <dbReference type="ChEBI" id="CHEBI:17544"/>
        <dbReference type="EC" id="4.2.1.1"/>
    </reaction>
</comment>
<dbReference type="GO" id="GO:0015976">
    <property type="term" value="P:carbon utilization"/>
    <property type="evidence" value="ECO:0007669"/>
    <property type="project" value="InterPro"/>
</dbReference>
<dbReference type="CDD" id="cd00883">
    <property type="entry name" value="beta_CA_cladeA"/>
    <property type="match status" value="1"/>
</dbReference>
<evidence type="ECO:0000256" key="5">
    <source>
        <dbReference type="ARBA" id="ARBA00022833"/>
    </source>
</evidence>